<evidence type="ECO:0000313" key="4">
    <source>
        <dbReference type="EMBL" id="KAB0397981.1"/>
    </source>
</evidence>
<proteinExistence type="inferred from homology"/>
<feature type="compositionally biased region" description="Polar residues" evidence="2">
    <location>
        <begin position="315"/>
        <end position="327"/>
    </location>
</feature>
<dbReference type="SUPFAM" id="SSF56574">
    <property type="entry name" value="Serpins"/>
    <property type="match status" value="1"/>
</dbReference>
<gene>
    <name evidence="4" type="ORF">E2I00_018122</name>
</gene>
<dbReference type="Pfam" id="PF00079">
    <property type="entry name" value="Serpin"/>
    <property type="match status" value="2"/>
</dbReference>
<comment type="similarity">
    <text evidence="1">Belongs to the serpin family.</text>
</comment>
<dbReference type="AlphaFoldDB" id="A0A643CCQ0"/>
<evidence type="ECO:0000313" key="5">
    <source>
        <dbReference type="Proteomes" id="UP000437017"/>
    </source>
</evidence>
<dbReference type="PANTHER" id="PTHR11461">
    <property type="entry name" value="SERINE PROTEASE INHIBITOR, SERPIN"/>
    <property type="match status" value="1"/>
</dbReference>
<accession>A0A643CCQ0</accession>
<dbReference type="SMART" id="SM00093">
    <property type="entry name" value="SERPIN"/>
    <property type="match status" value="1"/>
</dbReference>
<protein>
    <recommendedName>
        <fullName evidence="3">Serpin domain-containing protein</fullName>
    </recommendedName>
</protein>
<keyword evidence="5" id="KW-1185">Reference proteome</keyword>
<evidence type="ECO:0000256" key="2">
    <source>
        <dbReference type="SAM" id="MobiDB-lite"/>
    </source>
</evidence>
<dbReference type="InterPro" id="IPR023796">
    <property type="entry name" value="Serpin_dom"/>
</dbReference>
<dbReference type="PANTHER" id="PTHR11461:SF129">
    <property type="entry name" value="SERPIN E3"/>
    <property type="match status" value="1"/>
</dbReference>
<feature type="region of interest" description="Disordered" evidence="2">
    <location>
        <begin position="299"/>
        <end position="330"/>
    </location>
</feature>
<dbReference type="InterPro" id="IPR042185">
    <property type="entry name" value="Serpin_sf_2"/>
</dbReference>
<dbReference type="GO" id="GO:0004867">
    <property type="term" value="F:serine-type endopeptidase inhibitor activity"/>
    <property type="evidence" value="ECO:0007669"/>
    <property type="project" value="InterPro"/>
</dbReference>
<dbReference type="Gene3D" id="2.30.39.10">
    <property type="entry name" value="Alpha-1-antitrypsin, domain 1"/>
    <property type="match status" value="1"/>
</dbReference>
<dbReference type="Gene3D" id="3.30.497.10">
    <property type="entry name" value="Antithrombin, subunit I, domain 2"/>
    <property type="match status" value="1"/>
</dbReference>
<evidence type="ECO:0000256" key="1">
    <source>
        <dbReference type="RuleBase" id="RU000411"/>
    </source>
</evidence>
<dbReference type="InterPro" id="IPR000215">
    <property type="entry name" value="Serpin_fam"/>
</dbReference>
<dbReference type="InterPro" id="IPR042178">
    <property type="entry name" value="Serpin_sf_1"/>
</dbReference>
<reference evidence="4 5" key="1">
    <citation type="journal article" date="2019" name="PLoS ONE">
        <title>Genomic analyses reveal an absence of contemporary introgressive admixture between fin whales and blue whales, despite known hybrids.</title>
        <authorList>
            <person name="Westbury M.V."/>
            <person name="Petersen B."/>
            <person name="Lorenzen E.D."/>
        </authorList>
    </citation>
    <scope>NUCLEOTIDE SEQUENCE [LARGE SCALE GENOMIC DNA]</scope>
    <source>
        <strain evidence="4">FinWhale-01</strain>
    </source>
</reference>
<comment type="caution">
    <text evidence="4">The sequence shown here is derived from an EMBL/GenBank/DDBJ whole genome shotgun (WGS) entry which is preliminary data.</text>
</comment>
<evidence type="ECO:0000259" key="3">
    <source>
        <dbReference type="SMART" id="SM00093"/>
    </source>
</evidence>
<name>A0A643CCQ0_BALPH</name>
<organism evidence="4 5">
    <name type="scientific">Balaenoptera physalus</name>
    <name type="common">Fin whale</name>
    <name type="synonym">Balaena physalus</name>
    <dbReference type="NCBI Taxonomy" id="9770"/>
    <lineage>
        <taxon>Eukaryota</taxon>
        <taxon>Metazoa</taxon>
        <taxon>Chordata</taxon>
        <taxon>Craniata</taxon>
        <taxon>Vertebrata</taxon>
        <taxon>Euteleostomi</taxon>
        <taxon>Mammalia</taxon>
        <taxon>Eutheria</taxon>
        <taxon>Laurasiatheria</taxon>
        <taxon>Artiodactyla</taxon>
        <taxon>Whippomorpha</taxon>
        <taxon>Cetacea</taxon>
        <taxon>Mysticeti</taxon>
        <taxon>Balaenopteridae</taxon>
        <taxon>Balaenoptera</taxon>
    </lineage>
</organism>
<feature type="domain" description="Serpin" evidence="3">
    <location>
        <begin position="162"/>
        <end position="445"/>
    </location>
</feature>
<sequence length="445" mass="48451">MPFAKRFKSCPMTDLLFSSQEEGRSIRYLVPSKSPSGRVISEIPQSDKGLDEGSLAGTTRARSVSDLGLAGRAVLLPLALCGTSGSRNLDRVVETSPTETAIASFLPMLSCDSKQILLHFFKRGARTMRSLLLVLFLLHAGPPGGASDLPEDLTLLRTELALRLYRIVATDGNRSNLVLSPAGAFIPLELLQFGAQGNTRRQLVQALGYTVHDPRVREWLRAVYAALPSASPGSKLELTCTLYVQTGMPLAPCFVEQVSRWANSSLEAANLREPNGTTILANGWAPRQTTAPAFHLCAGRRPPGPHDVPNGRGQLRTNPPSAESPGQFQDPAGHQVGVLELPYLGSAASLLLVLPRDRDTPLSHIEPHLTASILHIWTSSLKRARMDVFLPRFRIQNHFNLKNILYSWGVTDLFDPLKANLKGISGNTSSSSKLISIVFRAVFNQ</sequence>
<dbReference type="InterPro" id="IPR036186">
    <property type="entry name" value="Serpin_sf"/>
</dbReference>
<dbReference type="Proteomes" id="UP000437017">
    <property type="component" value="Unassembled WGS sequence"/>
</dbReference>
<dbReference type="GO" id="GO:0005615">
    <property type="term" value="C:extracellular space"/>
    <property type="evidence" value="ECO:0007669"/>
    <property type="project" value="InterPro"/>
</dbReference>
<dbReference type="EMBL" id="SGJD01001846">
    <property type="protein sequence ID" value="KAB0397981.1"/>
    <property type="molecule type" value="Genomic_DNA"/>
</dbReference>
<dbReference type="OrthoDB" id="8179360at2759"/>